<dbReference type="InterPro" id="IPR026096">
    <property type="entry name" value="R-trans_p"/>
</dbReference>
<evidence type="ECO:0000256" key="7">
    <source>
        <dbReference type="ARBA" id="ARBA00023136"/>
    </source>
</evidence>
<name>A0A8C3Q728_GEOPR</name>
<dbReference type="PANTHER" id="PTHR14402:SF8">
    <property type="entry name" value="RECEPTOR-TRANSPORTING PROTEIN 4"/>
    <property type="match status" value="1"/>
</dbReference>
<dbReference type="Proteomes" id="UP000694382">
    <property type="component" value="Chromosome 9"/>
</dbReference>
<dbReference type="InterPro" id="IPR027377">
    <property type="entry name" value="ZAR1/RTP1-5-like_Znf-3CxxC"/>
</dbReference>
<sequence>MPLLHIISPHFLWKTHFLINPGQSGTMSMWQDVFAVKIKEMHITDGWTLLEDDALQVQACRPGWKEFVHWSPLCPDRFQCSQCFHNWSSAKVHILFHMYHCPGWGTVWMRIFRQKCRRCPNSRLEDPQFSLDTVETILHNLVIKILQYFYKKPVQPSDLLAVVVDRPVTGPHDCAHCEACELGICNRSQRVPALDAWKPLMDEDKARITLGCLSQAPYPTTSGRLMGLMDSYGTYPV</sequence>
<dbReference type="GO" id="GO:0006612">
    <property type="term" value="P:protein targeting to membrane"/>
    <property type="evidence" value="ECO:0007669"/>
    <property type="project" value="TreeGrafter"/>
</dbReference>
<keyword evidence="4" id="KW-0863">Zinc-finger</keyword>
<evidence type="ECO:0000256" key="5">
    <source>
        <dbReference type="ARBA" id="ARBA00022833"/>
    </source>
</evidence>
<evidence type="ECO:0000256" key="4">
    <source>
        <dbReference type="ARBA" id="ARBA00022771"/>
    </source>
</evidence>
<dbReference type="PANTHER" id="PTHR14402">
    <property type="entry name" value="RECEPTOR TRANSPORTING PROTEIN"/>
    <property type="match status" value="1"/>
</dbReference>
<reference evidence="8" key="2">
    <citation type="submission" date="2025-08" db="UniProtKB">
        <authorList>
            <consortium name="Ensembl"/>
        </authorList>
    </citation>
    <scope>IDENTIFICATION</scope>
</reference>
<keyword evidence="6" id="KW-1133">Transmembrane helix</keyword>
<protein>
    <submittedName>
        <fullName evidence="8">Uncharacterized protein</fullName>
    </submittedName>
</protein>
<dbReference type="AlphaFoldDB" id="A0A8C3Q728"/>
<evidence type="ECO:0000256" key="3">
    <source>
        <dbReference type="ARBA" id="ARBA00022723"/>
    </source>
</evidence>
<keyword evidence="7" id="KW-0472">Membrane</keyword>
<accession>A0A8C3Q728</accession>
<organism evidence="8 9">
    <name type="scientific">Geospiza parvula</name>
    <name type="common">Small tree-finch</name>
    <name type="synonym">Camarhynchus parvulus</name>
    <dbReference type="NCBI Taxonomy" id="87175"/>
    <lineage>
        <taxon>Eukaryota</taxon>
        <taxon>Metazoa</taxon>
        <taxon>Chordata</taxon>
        <taxon>Craniata</taxon>
        <taxon>Vertebrata</taxon>
        <taxon>Euteleostomi</taxon>
        <taxon>Archelosauria</taxon>
        <taxon>Archosauria</taxon>
        <taxon>Dinosauria</taxon>
        <taxon>Saurischia</taxon>
        <taxon>Theropoda</taxon>
        <taxon>Coelurosauria</taxon>
        <taxon>Aves</taxon>
        <taxon>Neognathae</taxon>
        <taxon>Neoaves</taxon>
        <taxon>Telluraves</taxon>
        <taxon>Australaves</taxon>
        <taxon>Passeriformes</taxon>
        <taxon>Thraupidae</taxon>
        <taxon>Camarhynchus</taxon>
    </lineage>
</organism>
<dbReference type="GO" id="GO:0008270">
    <property type="term" value="F:zinc ion binding"/>
    <property type="evidence" value="ECO:0007669"/>
    <property type="project" value="UniProtKB-KW"/>
</dbReference>
<keyword evidence="2" id="KW-0812">Transmembrane</keyword>
<proteinExistence type="predicted"/>
<dbReference type="Pfam" id="PF13695">
    <property type="entry name" value="Zn_ribbon_3CxxC"/>
    <property type="match status" value="1"/>
</dbReference>
<dbReference type="GO" id="GO:0051205">
    <property type="term" value="P:protein insertion into membrane"/>
    <property type="evidence" value="ECO:0007669"/>
    <property type="project" value="TreeGrafter"/>
</dbReference>
<evidence type="ECO:0000256" key="6">
    <source>
        <dbReference type="ARBA" id="ARBA00022989"/>
    </source>
</evidence>
<accession>A0A8U8B5A8</accession>
<evidence type="ECO:0000313" key="9">
    <source>
        <dbReference type="Proteomes" id="UP000694382"/>
    </source>
</evidence>
<keyword evidence="5" id="KW-0862">Zinc</keyword>
<reference evidence="8" key="3">
    <citation type="submission" date="2025-09" db="UniProtKB">
        <authorList>
            <consortium name="Ensembl"/>
        </authorList>
    </citation>
    <scope>IDENTIFICATION</scope>
</reference>
<keyword evidence="3" id="KW-0479">Metal-binding</keyword>
<comment type="subcellular location">
    <subcellularLocation>
        <location evidence="1">Membrane</location>
        <topology evidence="1">Single-pass membrane protein</topology>
    </subcellularLocation>
</comment>
<dbReference type="Ensembl" id="ENSCPVT00000007446.2">
    <property type="protein sequence ID" value="ENSCPVP00000007167.2"/>
    <property type="gene ID" value="ENSCPVG00000005282.2"/>
</dbReference>
<dbReference type="GO" id="GO:0001580">
    <property type="term" value="P:detection of chemical stimulus involved in sensory perception of bitter taste"/>
    <property type="evidence" value="ECO:0007669"/>
    <property type="project" value="TreeGrafter"/>
</dbReference>
<dbReference type="GO" id="GO:0031849">
    <property type="term" value="F:olfactory receptor binding"/>
    <property type="evidence" value="ECO:0007669"/>
    <property type="project" value="TreeGrafter"/>
</dbReference>
<evidence type="ECO:0000256" key="2">
    <source>
        <dbReference type="ARBA" id="ARBA00022692"/>
    </source>
</evidence>
<evidence type="ECO:0000313" key="8">
    <source>
        <dbReference type="Ensembl" id="ENSCPVP00000007167.2"/>
    </source>
</evidence>
<reference evidence="8" key="1">
    <citation type="submission" date="2020-02" db="EMBL/GenBank/DDBJ databases">
        <authorList>
            <person name="Enbody D E."/>
            <person name="Pettersson E M."/>
        </authorList>
    </citation>
    <scope>NUCLEOTIDE SEQUENCE [LARGE SCALE GENOMIC DNA]</scope>
</reference>
<keyword evidence="9" id="KW-1185">Reference proteome</keyword>
<dbReference type="GO" id="GO:0016020">
    <property type="term" value="C:membrane"/>
    <property type="evidence" value="ECO:0007669"/>
    <property type="project" value="UniProtKB-SubCell"/>
</dbReference>
<dbReference type="SMART" id="SM01328">
    <property type="entry name" value="zf-3CxxC"/>
    <property type="match status" value="1"/>
</dbReference>
<evidence type="ECO:0000256" key="1">
    <source>
        <dbReference type="ARBA" id="ARBA00004167"/>
    </source>
</evidence>